<dbReference type="Pfam" id="PF05226">
    <property type="entry name" value="CHASE2"/>
    <property type="match status" value="1"/>
</dbReference>
<dbReference type="InterPro" id="IPR007890">
    <property type="entry name" value="CHASE2"/>
</dbReference>
<dbReference type="InterPro" id="IPR050697">
    <property type="entry name" value="Adenylyl/Guanylyl_Cyclase_3/4"/>
</dbReference>
<dbReference type="EMBL" id="CP071446">
    <property type="protein sequence ID" value="QTA38193.1"/>
    <property type="molecule type" value="Genomic_DNA"/>
</dbReference>
<dbReference type="SMART" id="SM00044">
    <property type="entry name" value="CYCc"/>
    <property type="match status" value="1"/>
</dbReference>
<gene>
    <name evidence="3" type="ORF">JYK00_01235</name>
</gene>
<keyword evidence="1" id="KW-0472">Membrane</keyword>
<evidence type="ECO:0000313" key="4">
    <source>
        <dbReference type="Proteomes" id="UP000671862"/>
    </source>
</evidence>
<feature type="domain" description="Guanylate cyclase" evidence="2">
    <location>
        <begin position="463"/>
        <end position="592"/>
    </location>
</feature>
<dbReference type="Gene3D" id="3.30.70.1230">
    <property type="entry name" value="Nucleotide cyclase"/>
    <property type="match status" value="1"/>
</dbReference>
<evidence type="ECO:0000259" key="2">
    <source>
        <dbReference type="PROSITE" id="PS50125"/>
    </source>
</evidence>
<dbReference type="Pfam" id="PF00211">
    <property type="entry name" value="Guanylate_cyc"/>
    <property type="match status" value="1"/>
</dbReference>
<dbReference type="PANTHER" id="PTHR43081:SF1">
    <property type="entry name" value="ADENYLATE CYCLASE, TERMINAL-DIFFERENTIATION SPECIFIC"/>
    <property type="match status" value="1"/>
</dbReference>
<name>A0ABX7S9X1_9BACT</name>
<feature type="transmembrane region" description="Helical" evidence="1">
    <location>
        <begin position="350"/>
        <end position="368"/>
    </location>
</feature>
<dbReference type="InterPro" id="IPR029787">
    <property type="entry name" value="Nucleotide_cyclase"/>
</dbReference>
<dbReference type="PANTHER" id="PTHR43081">
    <property type="entry name" value="ADENYLATE CYCLASE, TERMINAL-DIFFERENTIATION SPECIFIC-RELATED"/>
    <property type="match status" value="1"/>
</dbReference>
<evidence type="ECO:0000256" key="1">
    <source>
        <dbReference type="SAM" id="Phobius"/>
    </source>
</evidence>
<organism evidence="3 4">
    <name type="scientific">Thermosipho ferrireducens</name>
    <dbReference type="NCBI Taxonomy" id="2571116"/>
    <lineage>
        <taxon>Bacteria</taxon>
        <taxon>Thermotogati</taxon>
        <taxon>Thermotogota</taxon>
        <taxon>Thermotogae</taxon>
        <taxon>Thermotogales</taxon>
        <taxon>Fervidobacteriaceae</taxon>
        <taxon>Thermosipho</taxon>
    </lineage>
</organism>
<dbReference type="PROSITE" id="PS50125">
    <property type="entry name" value="GUANYLATE_CYCLASE_2"/>
    <property type="match status" value="1"/>
</dbReference>
<dbReference type="RefSeq" id="WP_207566914.1">
    <property type="nucleotide sequence ID" value="NZ_CP071446.1"/>
</dbReference>
<dbReference type="SUPFAM" id="SSF55073">
    <property type="entry name" value="Nucleotide cyclase"/>
    <property type="match status" value="1"/>
</dbReference>
<dbReference type="CDD" id="cd07302">
    <property type="entry name" value="CHD"/>
    <property type="match status" value="1"/>
</dbReference>
<keyword evidence="1" id="KW-1133">Transmembrane helix</keyword>
<protein>
    <submittedName>
        <fullName evidence="3">Adenylate/guanylate cyclase domain-containing protein</fullName>
    </submittedName>
</protein>
<accession>A0ABX7S9X1</accession>
<keyword evidence="4" id="KW-1185">Reference proteome</keyword>
<dbReference type="InterPro" id="IPR001054">
    <property type="entry name" value="A/G_cyclase"/>
</dbReference>
<feature type="transmembrane region" description="Helical" evidence="1">
    <location>
        <begin position="375"/>
        <end position="396"/>
    </location>
</feature>
<reference evidence="3 4" key="1">
    <citation type="submission" date="2021-03" db="EMBL/GenBank/DDBJ databases">
        <title>Thermosipho ferrireducens sp.nov., an anaerobic thermophilic iron-reducing bacterium isolated from a deep-sea hydrothermal sulfide deposits.</title>
        <authorList>
            <person name="Zeng X."/>
            <person name="Chen Y."/>
            <person name="Shao Z."/>
        </authorList>
    </citation>
    <scope>NUCLEOTIDE SEQUENCE [LARGE SCALE GENOMIC DNA]</scope>
    <source>
        <strain evidence="3 4">JL129W03</strain>
    </source>
</reference>
<sequence length="645" mass="74013">MKSKIIYILSIALIAGYILVYFLQLPWIEFFELKIMDLMYRMRGNIEINADVLIVGIDEYSLTSLEAEGDVWPWSRYHYGKVVKKLFEAGAKAVVFDVSFTENDEVNPKYDTYFASILLRYKNVILGTYLINDKETYERYNEKIKEKLLNNTSYLNYTYKMKNFRNLRLITPISIYKVRPPISKLSAVVPSATYEIGEIDIDGVVRSLPLFIKEVWAQEVGLTSGFLPHMDVMAAALYFGKNLESLTVDFKTKTVDLDKRKIRFDSNGLFRLFYYGDRVFKEIPFYDVETGNFPNEIFKNKIVLIGYTATAKGLYDLRITPFSNNTPGVYIHATAIQNMISGDTLIRAPMWIRIIILIGSLILVDIFLMKKKIRWNILAFLIVPAILLLGYYLFLNQYYMDVFYSIFSSVTLSTVGLSMNLLRESREKKKMKEYLYRYVPDTVADYLVKKGKLELGGENREIVVLFSDVKGFTSLSEKKSAEEVVKILNGYLTRMSEVIRNKYGGTIDKFVGDAIMAIFGAPVSYENDIERALKCALDMRKELNRFNEEMGINLDSGIGIHFGPAVVGNIGAPFRMDYTSIGDTINTCSRMEHLTRELDADIIVSDVIVKNTKNFEFKYLGEFSVKGKSKPLKLYELKGVKKNNV</sequence>
<feature type="transmembrane region" description="Helical" evidence="1">
    <location>
        <begin position="402"/>
        <end position="422"/>
    </location>
</feature>
<dbReference type="Proteomes" id="UP000671862">
    <property type="component" value="Chromosome"/>
</dbReference>
<proteinExistence type="predicted"/>
<feature type="transmembrane region" description="Helical" evidence="1">
    <location>
        <begin position="7"/>
        <end position="27"/>
    </location>
</feature>
<evidence type="ECO:0000313" key="3">
    <source>
        <dbReference type="EMBL" id="QTA38193.1"/>
    </source>
</evidence>
<dbReference type="SMART" id="SM01080">
    <property type="entry name" value="CHASE2"/>
    <property type="match status" value="1"/>
</dbReference>
<keyword evidence="1" id="KW-0812">Transmembrane</keyword>